<feature type="domain" description="RNase H type-1" evidence="2">
    <location>
        <begin position="1299"/>
        <end position="1412"/>
    </location>
</feature>
<reference evidence="3" key="1">
    <citation type="submission" date="2023-10" db="EMBL/GenBank/DDBJ databases">
        <authorList>
            <person name="Chen Y."/>
            <person name="Shah S."/>
            <person name="Dougan E. K."/>
            <person name="Thang M."/>
            <person name="Chan C."/>
        </authorList>
    </citation>
    <scope>NUCLEOTIDE SEQUENCE [LARGE SCALE GENOMIC DNA]</scope>
</reference>
<feature type="non-terminal residue" evidence="3">
    <location>
        <position position="1610"/>
    </location>
</feature>
<keyword evidence="4" id="KW-1185">Reference proteome</keyword>
<feature type="region of interest" description="Disordered" evidence="1">
    <location>
        <begin position="359"/>
        <end position="384"/>
    </location>
</feature>
<dbReference type="SUPFAM" id="SSF56219">
    <property type="entry name" value="DNase I-like"/>
    <property type="match status" value="1"/>
</dbReference>
<protein>
    <recommendedName>
        <fullName evidence="2">RNase H type-1 domain-containing protein</fullName>
    </recommendedName>
</protein>
<dbReference type="InterPro" id="IPR036397">
    <property type="entry name" value="RNaseH_sf"/>
</dbReference>
<evidence type="ECO:0000313" key="4">
    <source>
        <dbReference type="Proteomes" id="UP001189429"/>
    </source>
</evidence>
<dbReference type="Proteomes" id="UP001189429">
    <property type="component" value="Unassembled WGS sequence"/>
</dbReference>
<comment type="caution">
    <text evidence="3">The sequence shown here is derived from an EMBL/GenBank/DDBJ whole genome shotgun (WGS) entry which is preliminary data.</text>
</comment>
<dbReference type="EMBL" id="CAUYUJ010019510">
    <property type="protein sequence ID" value="CAK0891739.1"/>
    <property type="molecule type" value="Genomic_DNA"/>
</dbReference>
<gene>
    <name evidence="3" type="ORF">PCOR1329_LOCUS71589</name>
</gene>
<organism evidence="3 4">
    <name type="scientific">Prorocentrum cordatum</name>
    <dbReference type="NCBI Taxonomy" id="2364126"/>
    <lineage>
        <taxon>Eukaryota</taxon>
        <taxon>Sar</taxon>
        <taxon>Alveolata</taxon>
        <taxon>Dinophyceae</taxon>
        <taxon>Prorocentrales</taxon>
        <taxon>Prorocentraceae</taxon>
        <taxon>Prorocentrum</taxon>
    </lineage>
</organism>
<evidence type="ECO:0000256" key="1">
    <source>
        <dbReference type="SAM" id="MobiDB-lite"/>
    </source>
</evidence>
<feature type="compositionally biased region" description="Basic residues" evidence="1">
    <location>
        <begin position="909"/>
        <end position="918"/>
    </location>
</feature>
<sequence length="1610" mass="176650">MSYGKQKLIWPLAAQRWPQLKTKSKRNFSDIPSAVLQPPAQEVQVDMGNLFDCSGDISESDKREIEQRKLAFASAAKDAARAAFAAAAEKLRQQQKDQQGFTARLQKKRKGPRLKQRLLLASAPRLAAPSKGFSHCVYMHNLSTWGPRLRKRISNGTDDIFIFSETHVGADGINEILGHLNGKGWTAIVTPSRRSYRAGQAGGVGMAAKAHLSVQSLRHPAAKKEQAVGLRLLDADWSPGPIGFQNQMKMARLAALVRRHDGPWVAVGDWNAEPSEIKQAGWLKVLGGVVRTPEDVQYTCTRSTARMLDYAICSESFQRMIARVVSDQMDPGDHYGVRIHIRGETGSALQRMFVLPKPLPLPGAPKRRADPNSKGGMQKEKDRQLRGVNEGIACAEENAVGVENFAAVRCSDAPVECRRVGQEMGDLFGGYESSVEDDEVSDYGEKKVGKETKQSADEVFDIPEAQRGEIWQLKIGQAYGGDRRAWRTPPSYIADSAADQFDPFGAKGLGAQCTRRASVVNTCGSASERWSAPYRAGGVKMTSKQKRKWRTILAEVHSLNTDQLQALGAAALATARKGKRAEVNEALIAHTNWAQERGAVGSGKLHRRTRDKPRCDNEVRTSDWTATNMVEYMDAKGAQWRKKWTSSYARAVVLDKLGGAGGDRAIGLLSEVMKIWSKIRSQYTNEWASHMAGKWDAAIAGNSALKEASDRSFADEVLEWAPMKVFTVTALWDLAEFCDMLEPLLILEEGLRLGLPARTLHLEMLNHLSTRLVRERTAYAEPISPDRSICAGARRDIDFGRVALYATLEQACAKYQQVYVRSWVDDVTTRMEGSRREVIKQLTGAGVGFAAGPRKARLTLSSKPTLIGNDMDVVKEVAPRLRSRNIAVKVKGQAPDLGIDRGHSIGGGKGKHTKRAAHANRQVAKPLNMARSGGRARGGARQVVQRGALPRAAYACKVFGMAPSTVTKRRRRVASVVAPRLRGRCLTTLLQLEIGVDDPAFGTVFALLGSWMHIVSDPQRRKKVRIVWPRIVSAMLKKKPQHRWRGVTGITRAMVVTLLDLEWQPLGPWHWVSKEGEVFGGDDEHALDDDVDLSDLKAAIKSTIEVKQWALAAQHFAGGGQEGGADLRSAKMKTGKFRRKGQHDKESAFLAIMTGGAWPRQRVADLGIEIEDVMCPRCGEEPETWKHRVWECRCNETIEGIEKSQHIVARASTEVENQPCLWLRGLLPASWTSVNGPPEPGAELIENFGDLQVLSSSAESMADGWLVAAGDASGGEYSKDPRLRRVSSGWVVFNSVDPTEAKVVAGSRGALAGKRHSVNRGELMALKDVIIAAGGSYDKTRYTADSSYVVRGMDKLRGGRMPRTHVDLWKEVKQGIIGKQVEITKVESHMSAQEALDAEVNPIDWLGNALAGDFVDGIAESVQVPRAQARSAGFAEGVAGLVRDRAYLTLMASMGAEPSQVPSLKIRQEAHVKARWRAALLEGTKHNVTDDVSGKHCRCLRCGPRALMPSADAWLAGECIAVQKADAVHDSLRSRPRIANQEAHESHVVLYVEELGLHYCKKCGCIARESMRKLAQVCEETPSQMGKQSLSGIAKGLQPGTSAMALAFNK</sequence>
<name>A0ABN9WXS7_9DINO</name>
<dbReference type="Gene3D" id="3.30.420.10">
    <property type="entry name" value="Ribonuclease H-like superfamily/Ribonuclease H"/>
    <property type="match status" value="1"/>
</dbReference>
<accession>A0ABN9WXS7</accession>
<evidence type="ECO:0000313" key="3">
    <source>
        <dbReference type="EMBL" id="CAK0891739.1"/>
    </source>
</evidence>
<dbReference type="Gene3D" id="3.60.10.10">
    <property type="entry name" value="Endonuclease/exonuclease/phosphatase"/>
    <property type="match status" value="1"/>
</dbReference>
<feature type="region of interest" description="Disordered" evidence="1">
    <location>
        <begin position="899"/>
        <end position="918"/>
    </location>
</feature>
<evidence type="ECO:0000259" key="2">
    <source>
        <dbReference type="PROSITE" id="PS50879"/>
    </source>
</evidence>
<feature type="compositionally biased region" description="Basic and acidic residues" evidence="1">
    <location>
        <begin position="367"/>
        <end position="384"/>
    </location>
</feature>
<dbReference type="PROSITE" id="PS50879">
    <property type="entry name" value="RNASE_H_1"/>
    <property type="match status" value="1"/>
</dbReference>
<proteinExistence type="predicted"/>
<dbReference type="InterPro" id="IPR002156">
    <property type="entry name" value="RNaseH_domain"/>
</dbReference>
<dbReference type="InterPro" id="IPR036691">
    <property type="entry name" value="Endo/exonu/phosph_ase_sf"/>
</dbReference>